<dbReference type="EMBL" id="JBHSML010000004">
    <property type="protein sequence ID" value="MFC5517057.1"/>
    <property type="molecule type" value="Genomic_DNA"/>
</dbReference>
<keyword evidence="2" id="KW-1133">Transmembrane helix</keyword>
<keyword evidence="2" id="KW-0472">Membrane</keyword>
<name>A0ABW0PZ63_9HYPH</name>
<organism evidence="3 4">
    <name type="scientific">Kaistia terrae</name>
    <dbReference type="NCBI Taxonomy" id="537017"/>
    <lineage>
        <taxon>Bacteria</taxon>
        <taxon>Pseudomonadati</taxon>
        <taxon>Pseudomonadota</taxon>
        <taxon>Alphaproteobacteria</taxon>
        <taxon>Hyphomicrobiales</taxon>
        <taxon>Kaistiaceae</taxon>
        <taxon>Kaistia</taxon>
    </lineage>
</organism>
<dbReference type="Proteomes" id="UP001596150">
    <property type="component" value="Unassembled WGS sequence"/>
</dbReference>
<protein>
    <submittedName>
        <fullName evidence="3">Uncharacterized protein</fullName>
    </submittedName>
</protein>
<feature type="region of interest" description="Disordered" evidence="1">
    <location>
        <begin position="1"/>
        <end position="22"/>
    </location>
</feature>
<gene>
    <name evidence="3" type="ORF">ACFPP9_14830</name>
</gene>
<evidence type="ECO:0000313" key="4">
    <source>
        <dbReference type="Proteomes" id="UP001596150"/>
    </source>
</evidence>
<evidence type="ECO:0000256" key="2">
    <source>
        <dbReference type="SAM" id="Phobius"/>
    </source>
</evidence>
<keyword evidence="4" id="KW-1185">Reference proteome</keyword>
<comment type="caution">
    <text evidence="3">The sequence shown here is derived from an EMBL/GenBank/DDBJ whole genome shotgun (WGS) entry which is preliminary data.</text>
</comment>
<evidence type="ECO:0000256" key="1">
    <source>
        <dbReference type="SAM" id="MobiDB-lite"/>
    </source>
</evidence>
<accession>A0ABW0PZ63</accession>
<proteinExistence type="predicted"/>
<keyword evidence="2" id="KW-0812">Transmembrane</keyword>
<feature type="transmembrane region" description="Helical" evidence="2">
    <location>
        <begin position="31"/>
        <end position="52"/>
    </location>
</feature>
<feature type="compositionally biased region" description="Basic and acidic residues" evidence="1">
    <location>
        <begin position="13"/>
        <end position="22"/>
    </location>
</feature>
<sequence>MSSKMPDSPGDATKAKGRDANPVRLKDAPRAIARTLVYAGLIAASIVLWWALGRLVLG</sequence>
<dbReference type="RefSeq" id="WP_266345349.1">
    <property type="nucleotide sequence ID" value="NZ_JAPKNH010000008.1"/>
</dbReference>
<evidence type="ECO:0000313" key="3">
    <source>
        <dbReference type="EMBL" id="MFC5517057.1"/>
    </source>
</evidence>
<reference evidence="4" key="1">
    <citation type="journal article" date="2019" name="Int. J. Syst. Evol. Microbiol.">
        <title>The Global Catalogue of Microorganisms (GCM) 10K type strain sequencing project: providing services to taxonomists for standard genome sequencing and annotation.</title>
        <authorList>
            <consortium name="The Broad Institute Genomics Platform"/>
            <consortium name="The Broad Institute Genome Sequencing Center for Infectious Disease"/>
            <person name="Wu L."/>
            <person name="Ma J."/>
        </authorList>
    </citation>
    <scope>NUCLEOTIDE SEQUENCE [LARGE SCALE GENOMIC DNA]</scope>
    <source>
        <strain evidence="4">KACC 12633</strain>
    </source>
</reference>